<dbReference type="Proteomes" id="UP000886687">
    <property type="component" value="Unassembled WGS sequence"/>
</dbReference>
<dbReference type="SMART" id="SM00382">
    <property type="entry name" value="AAA"/>
    <property type="match status" value="1"/>
</dbReference>
<dbReference type="GO" id="GO:0005524">
    <property type="term" value="F:ATP binding"/>
    <property type="evidence" value="ECO:0007669"/>
    <property type="project" value="UniProtKB-KW"/>
</dbReference>
<accession>A0A9E4K2M2</accession>
<dbReference type="PANTHER" id="PTHR42788">
    <property type="entry name" value="TAURINE IMPORT ATP-BINDING PROTEIN-RELATED"/>
    <property type="match status" value="1"/>
</dbReference>
<name>A0A9E4K2M2_9GAMM</name>
<evidence type="ECO:0000313" key="7">
    <source>
        <dbReference type="Proteomes" id="UP000886687"/>
    </source>
</evidence>
<dbReference type="InterPro" id="IPR027417">
    <property type="entry name" value="P-loop_NTPase"/>
</dbReference>
<evidence type="ECO:0000256" key="1">
    <source>
        <dbReference type="ARBA" id="ARBA00005417"/>
    </source>
</evidence>
<dbReference type="InterPro" id="IPR003439">
    <property type="entry name" value="ABC_transporter-like_ATP-bd"/>
</dbReference>
<keyword evidence="2" id="KW-0813">Transport</keyword>
<evidence type="ECO:0000256" key="3">
    <source>
        <dbReference type="ARBA" id="ARBA00022741"/>
    </source>
</evidence>
<dbReference type="Gene3D" id="3.40.50.300">
    <property type="entry name" value="P-loop containing nucleotide triphosphate hydrolases"/>
    <property type="match status" value="1"/>
</dbReference>
<dbReference type="PROSITE" id="PS50893">
    <property type="entry name" value="ABC_TRANSPORTER_2"/>
    <property type="match status" value="1"/>
</dbReference>
<dbReference type="AlphaFoldDB" id="A0A9E4K2M2"/>
<evidence type="ECO:0000256" key="2">
    <source>
        <dbReference type="ARBA" id="ARBA00022448"/>
    </source>
</evidence>
<evidence type="ECO:0000259" key="5">
    <source>
        <dbReference type="PROSITE" id="PS50893"/>
    </source>
</evidence>
<comment type="similarity">
    <text evidence="1">Belongs to the ABC transporter superfamily.</text>
</comment>
<organism evidence="6 7">
    <name type="scientific">Candidatus Thiodiazotropha lotti</name>
    <dbReference type="NCBI Taxonomy" id="2792787"/>
    <lineage>
        <taxon>Bacteria</taxon>
        <taxon>Pseudomonadati</taxon>
        <taxon>Pseudomonadota</taxon>
        <taxon>Gammaproteobacteria</taxon>
        <taxon>Chromatiales</taxon>
        <taxon>Sedimenticolaceae</taxon>
        <taxon>Candidatus Thiodiazotropha</taxon>
    </lineage>
</organism>
<keyword evidence="3" id="KW-0547">Nucleotide-binding</keyword>
<reference evidence="6" key="1">
    <citation type="journal article" date="2021" name="Proc. Natl. Acad. Sci. U.S.A.">
        <title>Global biogeography of chemosynthetic symbionts reveals both localized and globally distributed symbiont groups. .</title>
        <authorList>
            <person name="Osvatic J.T."/>
            <person name="Wilkins L.G.E."/>
            <person name="Leibrecht L."/>
            <person name="Leray M."/>
            <person name="Zauner S."/>
            <person name="Polzin J."/>
            <person name="Camacho Y."/>
            <person name="Gros O."/>
            <person name="van Gils J.A."/>
            <person name="Eisen J.A."/>
            <person name="Petersen J.M."/>
            <person name="Yuen B."/>
        </authorList>
    </citation>
    <scope>NUCLEOTIDE SEQUENCE</scope>
    <source>
        <strain evidence="6">MAGL173</strain>
    </source>
</reference>
<evidence type="ECO:0000313" key="6">
    <source>
        <dbReference type="EMBL" id="MCG7937586.1"/>
    </source>
</evidence>
<dbReference type="EMBL" id="JAEPDI010000001">
    <property type="protein sequence ID" value="MCG7937586.1"/>
    <property type="molecule type" value="Genomic_DNA"/>
</dbReference>
<dbReference type="InterPro" id="IPR003593">
    <property type="entry name" value="AAA+_ATPase"/>
</dbReference>
<gene>
    <name evidence="6" type="ORF">JAZ04_01845</name>
</gene>
<feature type="domain" description="ABC transporter" evidence="5">
    <location>
        <begin position="6"/>
        <end position="230"/>
    </location>
</feature>
<proteinExistence type="inferred from homology"/>
<keyword evidence="4 6" id="KW-0067">ATP-binding</keyword>
<dbReference type="Pfam" id="PF00005">
    <property type="entry name" value="ABC_tran"/>
    <property type="match status" value="1"/>
</dbReference>
<sequence>MLDIQVRNKSFTQSGSETPLSVLTDIRIQLNEGEFIALVGPSGCGKSTLLQIISGLDRDFEGKISWKNGTSQHSARLGYVFQNPRLLPWLNLYDNIALVLDNPLAKQAQIDSLLAATGLSAFTTYHPAQLSIGMQRRAALARAFVIEPSLLIMDEPFVSLDRPTAAQLRELLLEILTVKRTTVIFVTHDLHEATQLADRILFLSTSPAKVIGETPVDLTRDQRREETAVNRQYAEKKALFKHLYR</sequence>
<evidence type="ECO:0000256" key="4">
    <source>
        <dbReference type="ARBA" id="ARBA00022840"/>
    </source>
</evidence>
<dbReference type="GO" id="GO:0016887">
    <property type="term" value="F:ATP hydrolysis activity"/>
    <property type="evidence" value="ECO:0007669"/>
    <property type="project" value="InterPro"/>
</dbReference>
<dbReference type="SUPFAM" id="SSF52540">
    <property type="entry name" value="P-loop containing nucleoside triphosphate hydrolases"/>
    <property type="match status" value="1"/>
</dbReference>
<dbReference type="InterPro" id="IPR050166">
    <property type="entry name" value="ABC_transporter_ATP-bind"/>
</dbReference>
<comment type="caution">
    <text evidence="6">The sequence shown here is derived from an EMBL/GenBank/DDBJ whole genome shotgun (WGS) entry which is preliminary data.</text>
</comment>
<dbReference type="PANTHER" id="PTHR42788:SF19">
    <property type="entry name" value="ALIPHATIC SULFONATES IMPORT ATP-BINDING PROTEIN SSUB 2"/>
    <property type="match status" value="1"/>
</dbReference>
<protein>
    <submittedName>
        <fullName evidence="6">ABC transporter ATP-binding protein</fullName>
    </submittedName>
</protein>